<accession>A0A917FD33</accession>
<evidence type="ECO:0000313" key="3">
    <source>
        <dbReference type="Proteomes" id="UP000632498"/>
    </source>
</evidence>
<gene>
    <name evidence="2" type="ORF">GCM10011332_20920</name>
</gene>
<reference evidence="2" key="1">
    <citation type="journal article" date="2014" name="Int. J. Syst. Evol. Microbiol.">
        <title>Complete genome sequence of Corynebacterium casei LMG S-19264T (=DSM 44701T), isolated from a smear-ripened cheese.</title>
        <authorList>
            <consortium name="US DOE Joint Genome Institute (JGI-PGF)"/>
            <person name="Walter F."/>
            <person name="Albersmeier A."/>
            <person name="Kalinowski J."/>
            <person name="Ruckert C."/>
        </authorList>
    </citation>
    <scope>NUCLEOTIDE SEQUENCE</scope>
    <source>
        <strain evidence="2">CGMCC 1.15254</strain>
    </source>
</reference>
<sequence length="337" mass="38152">MVQAEYKEYCATVGHDPLHIQGAGGNASWKEGDTLWVKASGKWLADATKEEIFLPIDLAELTSHIETGNFEIKPVILKKTELRPSIETILHAVMPQKYVLHTHPVQALAYLVTKEGKADIATRLGDKVAWTYVPYRKPGPDLGKAIYKAIHQQPQKNITVVFLENHGVVISANKLDKLIALNEFLTKELSRDISADLLNARSIQENKHNFSGYHLLDNPIAMAFVHDEKRIEIAKKYWALYPDHVVFLGEKARLFLNQDDCKKAFEHEGNLGDYAIVENYGLLIKDKLPQNKIDMLICYISVCVRLDLSKHISPLSIENIGELLNWDAEKYRSSISK</sequence>
<evidence type="ECO:0000313" key="2">
    <source>
        <dbReference type="EMBL" id="GGF66604.1"/>
    </source>
</evidence>
<dbReference type="InterPro" id="IPR001303">
    <property type="entry name" value="Aldolase_II/adducin_N"/>
</dbReference>
<organism evidence="2 3">
    <name type="scientific">Terasakiella brassicae</name>
    <dbReference type="NCBI Taxonomy" id="1634917"/>
    <lineage>
        <taxon>Bacteria</taxon>
        <taxon>Pseudomonadati</taxon>
        <taxon>Pseudomonadota</taxon>
        <taxon>Alphaproteobacteria</taxon>
        <taxon>Rhodospirillales</taxon>
        <taxon>Terasakiellaceae</taxon>
        <taxon>Terasakiella</taxon>
    </lineage>
</organism>
<dbReference type="EMBL" id="BMHV01000014">
    <property type="protein sequence ID" value="GGF66604.1"/>
    <property type="molecule type" value="Genomic_DNA"/>
</dbReference>
<dbReference type="AlphaFoldDB" id="A0A917FD33"/>
<dbReference type="Gene3D" id="3.40.225.10">
    <property type="entry name" value="Class II aldolase/adducin N-terminal domain"/>
    <property type="match status" value="1"/>
</dbReference>
<reference evidence="2" key="2">
    <citation type="submission" date="2020-09" db="EMBL/GenBank/DDBJ databases">
        <authorList>
            <person name="Sun Q."/>
            <person name="Zhou Y."/>
        </authorList>
    </citation>
    <scope>NUCLEOTIDE SEQUENCE</scope>
    <source>
        <strain evidence="2">CGMCC 1.15254</strain>
    </source>
</reference>
<feature type="domain" description="Class II aldolase/adducin N-terminal" evidence="1">
    <location>
        <begin position="7"/>
        <end position="193"/>
    </location>
</feature>
<dbReference type="SMART" id="SM01007">
    <property type="entry name" value="Aldolase_II"/>
    <property type="match status" value="1"/>
</dbReference>
<dbReference type="Proteomes" id="UP000632498">
    <property type="component" value="Unassembled WGS sequence"/>
</dbReference>
<dbReference type="RefSeq" id="WP_188664662.1">
    <property type="nucleotide sequence ID" value="NZ_BMHV01000014.1"/>
</dbReference>
<dbReference type="SUPFAM" id="SSF53639">
    <property type="entry name" value="AraD/HMP-PK domain-like"/>
    <property type="match status" value="1"/>
</dbReference>
<comment type="caution">
    <text evidence="2">The sequence shown here is derived from an EMBL/GenBank/DDBJ whole genome shotgun (WGS) entry which is preliminary data.</text>
</comment>
<evidence type="ECO:0000259" key="1">
    <source>
        <dbReference type="SMART" id="SM01007"/>
    </source>
</evidence>
<keyword evidence="3" id="KW-1185">Reference proteome</keyword>
<proteinExistence type="predicted"/>
<protein>
    <submittedName>
        <fullName evidence="2">Aldolase</fullName>
    </submittedName>
</protein>
<name>A0A917FD33_9PROT</name>
<dbReference type="Pfam" id="PF00596">
    <property type="entry name" value="Aldolase_II"/>
    <property type="match status" value="1"/>
</dbReference>
<dbReference type="InterPro" id="IPR036409">
    <property type="entry name" value="Aldolase_II/adducin_N_sf"/>
</dbReference>